<feature type="domain" description="Cch helix turn helix" evidence="2">
    <location>
        <begin position="436"/>
        <end position="529"/>
    </location>
</feature>
<accession>A0ABN1AKN6</accession>
<protein>
    <submittedName>
        <fullName evidence="3">DUF927 domain-containing protein</fullName>
    </submittedName>
</protein>
<proteinExistence type="predicted"/>
<dbReference type="Proteomes" id="UP001410648">
    <property type="component" value="Unassembled WGS sequence"/>
</dbReference>
<comment type="caution">
    <text evidence="3">The sequence shown here is derived from an EMBL/GenBank/DDBJ whole genome shotgun (WGS) entry which is preliminary data.</text>
</comment>
<dbReference type="InterPro" id="IPR009270">
    <property type="entry name" value="DUF927"/>
</dbReference>
<evidence type="ECO:0000313" key="4">
    <source>
        <dbReference type="Proteomes" id="UP001410648"/>
    </source>
</evidence>
<evidence type="ECO:0000313" key="3">
    <source>
        <dbReference type="EMBL" id="GAA0478942.1"/>
    </source>
</evidence>
<keyword evidence="4" id="KW-1185">Reference proteome</keyword>
<gene>
    <name evidence="3" type="ORF">GCM10008936_06480</name>
</gene>
<sequence length="560" mass="62772">MDKTVLQAENFTFDLNKGISYFTQEGEEYCSLYARIKQVFIDSNTQVQSFSLEYINKVTKKLETQRVSYSKILPTGIMSLMEYGVDVTNKNRAELSNALIASLDLAETIYINSSYGFDHFNGTQIFVSDRIHSSHSINESIQVSHDRYDLKPSGTMEEWLDMYESCIRGNPTLELAVVFGLASPLLAYLKQTNADINSLLIHLSGDSTTGKTTALSLAISVAGSPNIGEKSLLRYWNGTLNSVMASLEGVHGIPVAFDELSTNAHSNLTSLVYSLTDGVGRARANIDGSLRDVGRWSTVMLSSGELSIYNRLSQNIGLRVRVFDFENTQWTSSAEQAETIKNITSRNNGHILPAFVDFLFSKDTQSITTQYESQVSRLIAQMPESSTKQRVARKLAIILTAAELVNESEILQVDTEAISEILVSYENNHISERNLGATALDKLMQYLIVNKRSLTRYGHRTVGYLEGNTVCIYRDQLSSILKKVGFEDSQIIVNSWIKSNDIIQTEEDRKTTRRVIDGKRYISYKIRIPEAYVNEGLKEVVYDGAINAEKIRTELTDIMD</sequence>
<reference evidence="3 4" key="1">
    <citation type="journal article" date="2019" name="Int. J. Syst. Evol. Microbiol.">
        <title>The Global Catalogue of Microorganisms (GCM) 10K type strain sequencing project: providing services to taxonomists for standard genome sequencing and annotation.</title>
        <authorList>
            <consortium name="The Broad Institute Genomics Platform"/>
            <consortium name="The Broad Institute Genome Sequencing Center for Infectious Disease"/>
            <person name="Wu L."/>
            <person name="Ma J."/>
        </authorList>
    </citation>
    <scope>NUCLEOTIDE SEQUENCE [LARGE SCALE GENOMIC DNA]</scope>
    <source>
        <strain evidence="3 4">JCM 14232</strain>
    </source>
</reference>
<dbReference type="InterPro" id="IPR040538">
    <property type="entry name" value="Cch_HTH"/>
</dbReference>
<dbReference type="Pfam" id="PF06048">
    <property type="entry name" value="DUF927"/>
    <property type="match status" value="1"/>
</dbReference>
<organism evidence="3 4">
    <name type="scientific">Alkalibacterium indicireducens</name>
    <dbReference type="NCBI Taxonomy" id="398758"/>
    <lineage>
        <taxon>Bacteria</taxon>
        <taxon>Bacillati</taxon>
        <taxon>Bacillota</taxon>
        <taxon>Bacilli</taxon>
        <taxon>Lactobacillales</taxon>
        <taxon>Carnobacteriaceae</taxon>
        <taxon>Alkalibacterium</taxon>
    </lineage>
</organism>
<dbReference type="EMBL" id="BAAADA010000047">
    <property type="protein sequence ID" value="GAA0478942.1"/>
    <property type="molecule type" value="Genomic_DNA"/>
</dbReference>
<evidence type="ECO:0000259" key="2">
    <source>
        <dbReference type="Pfam" id="PF18662"/>
    </source>
</evidence>
<evidence type="ECO:0000259" key="1">
    <source>
        <dbReference type="Pfam" id="PF06048"/>
    </source>
</evidence>
<name>A0ABN1AKN6_9LACT</name>
<feature type="domain" description="DUF927" evidence="1">
    <location>
        <begin position="34"/>
        <end position="292"/>
    </location>
</feature>
<dbReference type="RefSeq" id="WP_346024132.1">
    <property type="nucleotide sequence ID" value="NZ_BAAADA010000047.1"/>
</dbReference>
<dbReference type="Pfam" id="PF18662">
    <property type="entry name" value="HTH_56"/>
    <property type="match status" value="1"/>
</dbReference>